<dbReference type="HOGENOM" id="CLU_000288_138_12_1"/>
<dbReference type="AlphaFoldDB" id="A0A0C3N2D6"/>
<dbReference type="InterPro" id="IPR058525">
    <property type="entry name" value="DUF8212"/>
</dbReference>
<dbReference type="SUPFAM" id="SSF52540">
    <property type="entry name" value="P-loop containing nucleoside triphosphate hydrolases"/>
    <property type="match status" value="1"/>
</dbReference>
<reference evidence="4" key="2">
    <citation type="submission" date="2015-01" db="EMBL/GenBank/DDBJ databases">
        <title>Evolutionary Origins and Diversification of the Mycorrhizal Mutualists.</title>
        <authorList>
            <consortium name="DOE Joint Genome Institute"/>
            <consortium name="Mycorrhizal Genomics Consortium"/>
            <person name="Kohler A."/>
            <person name="Kuo A."/>
            <person name="Nagy L.G."/>
            <person name="Floudas D."/>
            <person name="Copeland A."/>
            <person name="Barry K.W."/>
            <person name="Cichocki N."/>
            <person name="Veneault-Fourrey C."/>
            <person name="LaButti K."/>
            <person name="Lindquist E.A."/>
            <person name="Lipzen A."/>
            <person name="Lundell T."/>
            <person name="Morin E."/>
            <person name="Murat C."/>
            <person name="Riley R."/>
            <person name="Ohm R."/>
            <person name="Sun H."/>
            <person name="Tunlid A."/>
            <person name="Henrissat B."/>
            <person name="Grigoriev I.V."/>
            <person name="Hibbett D.S."/>
            <person name="Martin F."/>
        </authorList>
    </citation>
    <scope>NUCLEOTIDE SEQUENCE [LARGE SCALE GENOMIC DNA]</scope>
    <source>
        <strain evidence="4">Marx 270</strain>
    </source>
</reference>
<feature type="domain" description="DUF8212" evidence="2">
    <location>
        <begin position="237"/>
        <end position="261"/>
    </location>
</feature>
<dbReference type="PANTHER" id="PTHR10622:SF10">
    <property type="entry name" value="HET DOMAIN-CONTAINING PROTEIN"/>
    <property type="match status" value="1"/>
</dbReference>
<evidence type="ECO:0000313" key="3">
    <source>
        <dbReference type="EMBL" id="KIN95229.1"/>
    </source>
</evidence>
<proteinExistence type="predicted"/>
<accession>A0A0C3N2D6</accession>
<dbReference type="Proteomes" id="UP000054217">
    <property type="component" value="Unassembled WGS sequence"/>
</dbReference>
<protein>
    <submittedName>
        <fullName evidence="3">Uncharacterized protein</fullName>
    </submittedName>
</protein>
<gene>
    <name evidence="3" type="ORF">M404DRAFT_1007712</name>
</gene>
<keyword evidence="4" id="KW-1185">Reference proteome</keyword>
<sequence length="635" mass="72662">MCLIDVKTFLNFYSGTINQDTKLLVDVNGTNLEEAPYAILKMDDDTARERIRQRSGYQKIYKSCERALLHDELSWLWVDTCCINKQSSAELSEAINSMYVWYANSDHCYAFLHDIDARTLPSKRDDKYSHHNGWPKWFSRGWTLQELIAPDNVHFFNQNWEYIGSKQGDADTLELITKISVDVLRKGLRQSDDTHPSVAQIMSWAANRRTTRDEDQAYSLLGLLGVHMPMLYGEGKNAFLRLQLEVIRTINDQSIFAWGWTLTDGSGWAPSFLADEPSRFRDCSKINRMTHKALIDALKKHFPKNKVHKMAPREHFKTFDVTNEGILISLFLQRDSSGVSELFSAMLACCDTQDGSSPITITLRQSGPDSNYSRYFRRRMVSEWNANVPIKMEKVFLPYRDNIDFNIRGPLSRPSRLARIPFMNIRPSDIIILVLGASGSGKSNIINKLTRVSPEHDKHSLAASMTDCSAYTCVRKGKRFIFIDTPAFDMHGFERISNLMNFIYQGSMKLTGLIYTHNIMVECSCAGEQCKSQILKSMCGDKAIDRLRLVTTMWDGVQDPEYAIRVEDVLKRNCWKALLQEGATSQWFVNTPQSAWAIVESLGDTRKPLLLQEEMVKGINLRETTAFKGFSFLQK</sequence>
<organism evidence="3 4">
    <name type="scientific">Pisolithus tinctorius Marx 270</name>
    <dbReference type="NCBI Taxonomy" id="870435"/>
    <lineage>
        <taxon>Eukaryota</taxon>
        <taxon>Fungi</taxon>
        <taxon>Dikarya</taxon>
        <taxon>Basidiomycota</taxon>
        <taxon>Agaricomycotina</taxon>
        <taxon>Agaricomycetes</taxon>
        <taxon>Agaricomycetidae</taxon>
        <taxon>Boletales</taxon>
        <taxon>Sclerodermatineae</taxon>
        <taxon>Pisolithaceae</taxon>
        <taxon>Pisolithus</taxon>
    </lineage>
</organism>
<dbReference type="OrthoDB" id="2663903at2759"/>
<dbReference type="STRING" id="870435.A0A0C3N2D6"/>
<dbReference type="PANTHER" id="PTHR10622">
    <property type="entry name" value="HET DOMAIN-CONTAINING PROTEIN"/>
    <property type="match status" value="1"/>
</dbReference>
<dbReference type="Pfam" id="PF06985">
    <property type="entry name" value="HET"/>
    <property type="match status" value="1"/>
</dbReference>
<evidence type="ECO:0000259" key="1">
    <source>
        <dbReference type="Pfam" id="PF06985"/>
    </source>
</evidence>
<dbReference type="InterPro" id="IPR027417">
    <property type="entry name" value="P-loop_NTPase"/>
</dbReference>
<name>A0A0C3N2D6_PISTI</name>
<feature type="domain" description="Heterokaryon incompatibility" evidence="1">
    <location>
        <begin position="55"/>
        <end position="124"/>
    </location>
</feature>
<reference evidence="3 4" key="1">
    <citation type="submission" date="2014-04" db="EMBL/GenBank/DDBJ databases">
        <authorList>
            <consortium name="DOE Joint Genome Institute"/>
            <person name="Kuo A."/>
            <person name="Kohler A."/>
            <person name="Costa M.D."/>
            <person name="Nagy L.G."/>
            <person name="Floudas D."/>
            <person name="Copeland A."/>
            <person name="Barry K.W."/>
            <person name="Cichocki N."/>
            <person name="Veneault-Fourrey C."/>
            <person name="LaButti K."/>
            <person name="Lindquist E.A."/>
            <person name="Lipzen A."/>
            <person name="Lundell T."/>
            <person name="Morin E."/>
            <person name="Murat C."/>
            <person name="Sun H."/>
            <person name="Tunlid A."/>
            <person name="Henrissat B."/>
            <person name="Grigoriev I.V."/>
            <person name="Hibbett D.S."/>
            <person name="Martin F."/>
            <person name="Nordberg H.P."/>
            <person name="Cantor M.N."/>
            <person name="Hua S.X."/>
        </authorList>
    </citation>
    <scope>NUCLEOTIDE SEQUENCE [LARGE SCALE GENOMIC DNA]</scope>
    <source>
        <strain evidence="3 4">Marx 270</strain>
    </source>
</reference>
<dbReference type="Gene3D" id="3.40.50.300">
    <property type="entry name" value="P-loop containing nucleotide triphosphate hydrolases"/>
    <property type="match status" value="1"/>
</dbReference>
<evidence type="ECO:0000313" key="4">
    <source>
        <dbReference type="Proteomes" id="UP000054217"/>
    </source>
</evidence>
<dbReference type="InParanoid" id="A0A0C3N2D6"/>
<evidence type="ECO:0000259" key="2">
    <source>
        <dbReference type="Pfam" id="PF26640"/>
    </source>
</evidence>
<dbReference type="Pfam" id="PF26640">
    <property type="entry name" value="DUF8212"/>
    <property type="match status" value="1"/>
</dbReference>
<dbReference type="InterPro" id="IPR010730">
    <property type="entry name" value="HET"/>
</dbReference>
<dbReference type="EMBL" id="KN832073">
    <property type="protein sequence ID" value="KIN95229.1"/>
    <property type="molecule type" value="Genomic_DNA"/>
</dbReference>